<dbReference type="SUPFAM" id="SSF52540">
    <property type="entry name" value="P-loop containing nucleoside triphosphate hydrolases"/>
    <property type="match status" value="1"/>
</dbReference>
<dbReference type="InterPro" id="IPR005225">
    <property type="entry name" value="Small_GTP-bd"/>
</dbReference>
<protein>
    <recommendedName>
        <fullName evidence="1">EngA-type G domain-containing protein</fullName>
    </recommendedName>
</protein>
<feature type="domain" description="EngA-type G" evidence="1">
    <location>
        <begin position="4"/>
        <end position="144"/>
    </location>
</feature>
<sequence>MSKPIVAIIGRQNVGKSTLLNRVAGKPIAIVADLPGTTRDRIFASVSWQGVEFTIVDTGGLEVKPQSTIAQGVKEQVEVAIAEADVIIFLVDVRDGVIPSDLEIADRLRQVSKPIVLVANKADNARLETGAAEFYELGLGEPLA</sequence>
<comment type="caution">
    <text evidence="2">The sequence shown here is derived from an EMBL/GenBank/DDBJ whole genome shotgun (WGS) entry which is preliminary data.</text>
</comment>
<evidence type="ECO:0000313" key="2">
    <source>
        <dbReference type="EMBL" id="GAI82694.1"/>
    </source>
</evidence>
<name>X1TRL9_9ZZZZ</name>
<dbReference type="PRINTS" id="PR00326">
    <property type="entry name" value="GTP1OBG"/>
</dbReference>
<dbReference type="CDD" id="cd01894">
    <property type="entry name" value="EngA1"/>
    <property type="match status" value="1"/>
</dbReference>
<reference evidence="2" key="1">
    <citation type="journal article" date="2014" name="Front. Microbiol.">
        <title>High frequency of phylogenetically diverse reductive dehalogenase-homologous genes in deep subseafloor sedimentary metagenomes.</title>
        <authorList>
            <person name="Kawai M."/>
            <person name="Futagami T."/>
            <person name="Toyoda A."/>
            <person name="Takaki Y."/>
            <person name="Nishi S."/>
            <person name="Hori S."/>
            <person name="Arai W."/>
            <person name="Tsubouchi T."/>
            <person name="Morono Y."/>
            <person name="Uchiyama I."/>
            <person name="Ito T."/>
            <person name="Fujiyama A."/>
            <person name="Inagaki F."/>
            <person name="Takami H."/>
        </authorList>
    </citation>
    <scope>NUCLEOTIDE SEQUENCE</scope>
    <source>
        <strain evidence="2">Expedition CK06-06</strain>
    </source>
</reference>
<dbReference type="PANTHER" id="PTHR43834:SF6">
    <property type="entry name" value="GTPASE DER"/>
    <property type="match status" value="1"/>
</dbReference>
<proteinExistence type="predicted"/>
<dbReference type="GO" id="GO:0043022">
    <property type="term" value="F:ribosome binding"/>
    <property type="evidence" value="ECO:0007669"/>
    <property type="project" value="TreeGrafter"/>
</dbReference>
<dbReference type="AlphaFoldDB" id="X1TRL9"/>
<accession>X1TRL9</accession>
<dbReference type="GO" id="GO:0005525">
    <property type="term" value="F:GTP binding"/>
    <property type="evidence" value="ECO:0007669"/>
    <property type="project" value="InterPro"/>
</dbReference>
<dbReference type="InterPro" id="IPR006073">
    <property type="entry name" value="GTP-bd"/>
</dbReference>
<organism evidence="2">
    <name type="scientific">marine sediment metagenome</name>
    <dbReference type="NCBI Taxonomy" id="412755"/>
    <lineage>
        <taxon>unclassified sequences</taxon>
        <taxon>metagenomes</taxon>
        <taxon>ecological metagenomes</taxon>
    </lineage>
</organism>
<evidence type="ECO:0000259" key="1">
    <source>
        <dbReference type="PROSITE" id="PS51712"/>
    </source>
</evidence>
<dbReference type="Gene3D" id="3.40.50.300">
    <property type="entry name" value="P-loop containing nucleotide triphosphate hydrolases"/>
    <property type="match status" value="1"/>
</dbReference>
<gene>
    <name evidence="2" type="ORF">S12H4_23248</name>
</gene>
<dbReference type="PROSITE" id="PS51712">
    <property type="entry name" value="G_ENGA"/>
    <property type="match status" value="1"/>
</dbReference>
<dbReference type="PANTHER" id="PTHR43834">
    <property type="entry name" value="GTPASE DER"/>
    <property type="match status" value="1"/>
</dbReference>
<dbReference type="InterPro" id="IPR027417">
    <property type="entry name" value="P-loop_NTPase"/>
</dbReference>
<dbReference type="NCBIfam" id="TIGR00231">
    <property type="entry name" value="small_GTP"/>
    <property type="match status" value="1"/>
</dbReference>
<dbReference type="Pfam" id="PF01926">
    <property type="entry name" value="MMR_HSR1"/>
    <property type="match status" value="1"/>
</dbReference>
<dbReference type="EMBL" id="BARW01012300">
    <property type="protein sequence ID" value="GAI82694.1"/>
    <property type="molecule type" value="Genomic_DNA"/>
</dbReference>
<feature type="non-terminal residue" evidence="2">
    <location>
        <position position="144"/>
    </location>
</feature>
<dbReference type="InterPro" id="IPR031166">
    <property type="entry name" value="G_ENGA"/>
</dbReference>